<comment type="caution">
    <text evidence="2">The sequence shown here is derived from an EMBL/GenBank/DDBJ whole genome shotgun (WGS) entry which is preliminary data.</text>
</comment>
<keyword evidence="1" id="KW-1133">Transmembrane helix</keyword>
<dbReference type="PANTHER" id="PTHR37826">
    <property type="entry name" value="FLOTILLIN BAND_7_5 DOMAIN PROTEIN"/>
    <property type="match status" value="1"/>
</dbReference>
<keyword evidence="2" id="KW-0378">Hydrolase</keyword>
<evidence type="ECO:0000313" key="2">
    <source>
        <dbReference type="EMBL" id="MCQ8129059.1"/>
    </source>
</evidence>
<feature type="transmembrane region" description="Helical" evidence="1">
    <location>
        <begin position="349"/>
        <end position="370"/>
    </location>
</feature>
<keyword evidence="3" id="KW-1185">Reference proteome</keyword>
<keyword evidence="1" id="KW-0812">Transmembrane</keyword>
<keyword evidence="1" id="KW-0472">Membrane</keyword>
<keyword evidence="2" id="KW-0067">ATP-binding</keyword>
<dbReference type="PANTHER" id="PTHR37826:SF3">
    <property type="entry name" value="J DOMAIN-CONTAINING PROTEIN"/>
    <property type="match status" value="1"/>
</dbReference>
<keyword evidence="2" id="KW-0347">Helicase</keyword>
<organism evidence="2 3">
    <name type="scientific">Methylomonas rivi</name>
    <dbReference type="NCBI Taxonomy" id="2952226"/>
    <lineage>
        <taxon>Bacteria</taxon>
        <taxon>Pseudomonadati</taxon>
        <taxon>Pseudomonadota</taxon>
        <taxon>Gammaproteobacteria</taxon>
        <taxon>Methylococcales</taxon>
        <taxon>Methylococcaceae</taxon>
        <taxon>Methylomonas</taxon>
    </lineage>
</organism>
<protein>
    <submittedName>
        <fullName evidence="2">Primosomal protein N' (Replication factor Y) -superfamily II helicase</fullName>
    </submittedName>
</protein>
<name>A0ABT1U5C8_9GAMM</name>
<evidence type="ECO:0000256" key="1">
    <source>
        <dbReference type="SAM" id="Phobius"/>
    </source>
</evidence>
<dbReference type="Gene3D" id="2.20.28.30">
    <property type="entry name" value="RNA polymerase ii, chain L"/>
    <property type="match status" value="1"/>
</dbReference>
<reference evidence="2 3" key="1">
    <citation type="submission" date="2022-07" db="EMBL/GenBank/DDBJ databases">
        <title>Methylomonas rivi sp. nov., Methylomonas rosea sp. nov., Methylomonas aureus sp. nov. and Methylomonas subterranea sp. nov., four novel methanotrophs isolated from a freshwater creek and the deep terrestrial subsurface.</title>
        <authorList>
            <person name="Abin C."/>
            <person name="Sankaranarayanan K."/>
            <person name="Garner C."/>
            <person name="Sindelar R."/>
            <person name="Kotary K."/>
            <person name="Garner R."/>
            <person name="Barclay S."/>
            <person name="Lawson P."/>
            <person name="Krumholz L."/>
        </authorList>
    </citation>
    <scope>NUCLEOTIDE SEQUENCE [LARGE SCALE GENOMIC DNA]</scope>
    <source>
        <strain evidence="2 3">WSC-6</strain>
    </source>
</reference>
<dbReference type="EMBL" id="JANIBK010000053">
    <property type="protein sequence ID" value="MCQ8129059.1"/>
    <property type="molecule type" value="Genomic_DNA"/>
</dbReference>
<dbReference type="RefSeq" id="WP_256615477.1">
    <property type="nucleotide sequence ID" value="NZ_JANIBK010000053.1"/>
</dbReference>
<keyword evidence="2" id="KW-0547">Nucleotide-binding</keyword>
<gene>
    <name evidence="2" type="ORF">NP596_11385</name>
</gene>
<dbReference type="Proteomes" id="UP001524586">
    <property type="component" value="Unassembled WGS sequence"/>
</dbReference>
<proteinExistence type="predicted"/>
<sequence length="400" mass="45223">MSAVFKTLNPKRPNTLQFPCRQCGAVLKYAPGSTHLLCEHCGTENVIELRGGAIEEYDLGQALRQLTQTPTTTAAAPTIHCNECGAGFQFEAKNHAGECPFCGTPIVAATAEIKPIQPKSLLPFRIDEANARQRFQQWIAGLWFAPNAVKKYARSNTKLNGVYLPFWTFDSQTATTYSGERGDVYYVQERVQVVRNNRVVTETRQVPKIRWTPVSGRVQRFFDDVLVGASNSLPRKILDALQPWDLHALIPYDENYLSGFRSEYYQVELADGFDLARQAMDNQIYLDICRDIGGDHQRIHQVDTHHSGTTYKHCLLPVWSAAFRYRDKSYRFVINGRTGKVRGERPYSIWKIAFAVLAALLSAAGIYYYLEKSGALENMQNRPAAVHPSPYRQSPDYDSI</sequence>
<dbReference type="GO" id="GO:0004386">
    <property type="term" value="F:helicase activity"/>
    <property type="evidence" value="ECO:0007669"/>
    <property type="project" value="UniProtKB-KW"/>
</dbReference>
<accession>A0ABT1U5C8</accession>
<evidence type="ECO:0000313" key="3">
    <source>
        <dbReference type="Proteomes" id="UP001524586"/>
    </source>
</evidence>